<dbReference type="InterPro" id="IPR013783">
    <property type="entry name" value="Ig-like_fold"/>
</dbReference>
<evidence type="ECO:0000259" key="4">
    <source>
        <dbReference type="Pfam" id="PF13004"/>
    </source>
</evidence>
<reference evidence="6" key="1">
    <citation type="submission" date="2012-11" db="EMBL/GenBank/DDBJ databases">
        <authorList>
            <person name="Lucero-Rivera Y.E."/>
            <person name="Tovar-Ramirez D."/>
        </authorList>
    </citation>
    <scope>NUCLEOTIDE SEQUENCE [LARGE SCALE GENOMIC DNA]</scope>
    <source>
        <strain evidence="6">Araruama</strain>
    </source>
</reference>
<dbReference type="CDD" id="cd14948">
    <property type="entry name" value="BACON"/>
    <property type="match status" value="2"/>
</dbReference>
<dbReference type="SUPFAM" id="SSF69318">
    <property type="entry name" value="Integrin alpha N-terminal domain"/>
    <property type="match status" value="1"/>
</dbReference>
<evidence type="ECO:0000313" key="6">
    <source>
        <dbReference type="Proteomes" id="UP000189670"/>
    </source>
</evidence>
<evidence type="ECO:0000256" key="2">
    <source>
        <dbReference type="ARBA" id="ARBA00022737"/>
    </source>
</evidence>
<evidence type="ECO:0000313" key="5">
    <source>
        <dbReference type="EMBL" id="ETR69464.1"/>
    </source>
</evidence>
<dbReference type="SUPFAM" id="SSF50965">
    <property type="entry name" value="Galactose oxidase, central domain"/>
    <property type="match status" value="1"/>
</dbReference>
<dbReference type="Gene3D" id="2.130.10.130">
    <property type="entry name" value="Integrin alpha, N-terminal"/>
    <property type="match status" value="4"/>
</dbReference>
<dbReference type="Proteomes" id="UP000189670">
    <property type="component" value="Unassembled WGS sequence"/>
</dbReference>
<proteinExistence type="predicted"/>
<dbReference type="Pfam" id="PF13004">
    <property type="entry name" value="BACON"/>
    <property type="match status" value="2"/>
</dbReference>
<feature type="domain" description="BACON" evidence="4">
    <location>
        <begin position="2"/>
        <end position="60"/>
    </location>
</feature>
<dbReference type="PANTHER" id="PTHR36220:SF1">
    <property type="entry name" value="GAMMA TUBULIN COMPLEX COMPONENT C-TERMINAL DOMAIN-CONTAINING PROTEIN"/>
    <property type="match status" value="1"/>
</dbReference>
<dbReference type="Pfam" id="PF14312">
    <property type="entry name" value="FG-GAP_2"/>
    <property type="match status" value="8"/>
</dbReference>
<dbReference type="PROSITE" id="PS51470">
    <property type="entry name" value="FG_GAP"/>
    <property type="match status" value="1"/>
</dbReference>
<protein>
    <submittedName>
        <fullName evidence="5">PKD domain-containing protein</fullName>
    </submittedName>
</protein>
<dbReference type="AlphaFoldDB" id="A0A1V1P3T9"/>
<dbReference type="InterPro" id="IPR013519">
    <property type="entry name" value="Int_alpha_beta-p"/>
</dbReference>
<evidence type="ECO:0000256" key="1">
    <source>
        <dbReference type="ARBA" id="ARBA00022729"/>
    </source>
</evidence>
<dbReference type="InterPro" id="IPR028994">
    <property type="entry name" value="Integrin_alpha_N"/>
</dbReference>
<dbReference type="EMBL" id="ATBP01000635">
    <property type="protein sequence ID" value="ETR69464.1"/>
    <property type="molecule type" value="Genomic_DNA"/>
</dbReference>
<sequence length="637" mass="67467">MNWTATTDASWITIENSSGNNDGVINTIYPYNNVAERIGFITITAEGAADSPQTVTITQSVSRSPLYEQKLLSLDGEENVFFGSSVSISGDYAIVGANHDDDNGYSSGSAYIFRLDGDSWVEQVKLLPSDGAQYDFIGSSVSISGDYAIAGAYGDGDNGYKSGSAYIFRRDVDTWVEEVKLLASDGEAGDQFGSSVSISGDYIIVGAYENDDNGYKSGAAYIFRLDGDSWVEQAKLLPSDGAERDSFGSSVSISGGYVIVGAQYDDDNGNNSGSAYIFKLDGGSWVEQVKLLASDNAAGDFFGCSVSISGNYAIVGTDGDDENGNASGSVYIFRRDGDAWMEEAKLLASDGEAGDRFGASVSVSGDNITVGAYGDDENGYRSGSAYIFIKDGDTWVKHVKLLPSDGSENDSFGSSVSTSGGYVIVGATYDDNNNGNGSGAAYIFKSILTIPPILSVSPLTKEIRGSAYAESKAIKVSNLGSEKVGMPWTAATDASWITIENFSGNIYGDINIIYSYNNIAKRIGAITITAEGALNSPQFVTITQDVSTSPFHEQKLLASDGSESIPFGSTVSISGDYAIVGAEGDDDNGENSGSVYIFRKDGDFWVEQAKLFASDGSAYNFLVDLFQSQKVMQLLGR</sequence>
<evidence type="ECO:0000256" key="3">
    <source>
        <dbReference type="ARBA" id="ARBA00023180"/>
    </source>
</evidence>
<organism evidence="5 6">
    <name type="scientific">Candidatus Magnetoglobus multicellularis str. Araruama</name>
    <dbReference type="NCBI Taxonomy" id="890399"/>
    <lineage>
        <taxon>Bacteria</taxon>
        <taxon>Pseudomonadati</taxon>
        <taxon>Thermodesulfobacteriota</taxon>
        <taxon>Desulfobacteria</taxon>
        <taxon>Desulfobacterales</taxon>
        <taxon>Desulfobacteraceae</taxon>
        <taxon>Candidatus Magnetoglobus</taxon>
    </lineage>
</organism>
<feature type="domain" description="BACON" evidence="4">
    <location>
        <begin position="488"/>
        <end position="545"/>
    </location>
</feature>
<accession>A0A1V1P3T9</accession>
<keyword evidence="1" id="KW-0732">Signal</keyword>
<name>A0A1V1P3T9_9BACT</name>
<keyword evidence="3" id="KW-0325">Glycoprotein</keyword>
<dbReference type="Gene3D" id="2.60.40.10">
    <property type="entry name" value="Immunoglobulins"/>
    <property type="match status" value="2"/>
</dbReference>
<dbReference type="SMART" id="SM00191">
    <property type="entry name" value="Int_alpha"/>
    <property type="match status" value="4"/>
</dbReference>
<gene>
    <name evidence="5" type="ORF">OMM_03913</name>
</gene>
<dbReference type="PANTHER" id="PTHR36220">
    <property type="entry name" value="UNNAMED PRODUCT"/>
    <property type="match status" value="1"/>
</dbReference>
<dbReference type="InterPro" id="IPR011043">
    <property type="entry name" value="Gal_Oxase/kelch_b-propeller"/>
</dbReference>
<keyword evidence="2" id="KW-0677">Repeat</keyword>
<dbReference type="InterPro" id="IPR013517">
    <property type="entry name" value="FG-GAP"/>
</dbReference>
<dbReference type="InterPro" id="IPR024361">
    <property type="entry name" value="BACON"/>
</dbReference>
<comment type="caution">
    <text evidence="5">The sequence shown here is derived from an EMBL/GenBank/DDBJ whole genome shotgun (WGS) entry which is preliminary data.</text>
</comment>